<dbReference type="EMBL" id="LN679109">
    <property type="protein sequence ID" value="CEL52541.1"/>
    <property type="molecule type" value="Genomic_DNA"/>
</dbReference>
<protein>
    <submittedName>
        <fullName evidence="2">Uncharacterized protein</fullName>
    </submittedName>
</protein>
<accession>A0A0B7F3A7</accession>
<dbReference type="Proteomes" id="UP000059188">
    <property type="component" value="Unassembled WGS sequence"/>
</dbReference>
<proteinExistence type="predicted"/>
<dbReference type="AlphaFoldDB" id="A0A0B7F3A7"/>
<evidence type="ECO:0000313" key="3">
    <source>
        <dbReference type="Proteomes" id="UP000059188"/>
    </source>
</evidence>
<sequence>MNRTSSGPLDLSPRTPTMSRSLSLGNFKSVFPSFSLHKGGKKCMSANWQASASLSATREPGISVYNTGSNNRYFKYRNFVTPNNLDHPEVLSTFLHATASIQDRIDSQPHSFEARGNDIEITIIVRCISSNPKISYYIADHAQRTIRWLGSDVPKCYNANIDIRMRECAEYWHHRSKFPVHRHCTQNDRTDVAELLDGMLVRSRDDPYLDRGEIEQHIRKLDNIPLLPPLTDHQTSVLATVHSEALKHSLPGFYSLHPSLKSKLCQSLFGRSFQRFTHNHTHMNPSIVVPRVMQSHVQRQRQSITSPHSSEDTGGMVPGSYPH</sequence>
<name>A0A0B7F3A7_THACB</name>
<evidence type="ECO:0000313" key="2">
    <source>
        <dbReference type="EMBL" id="CEL52541.1"/>
    </source>
</evidence>
<feature type="region of interest" description="Disordered" evidence="1">
    <location>
        <begin position="295"/>
        <end position="323"/>
    </location>
</feature>
<evidence type="ECO:0000256" key="1">
    <source>
        <dbReference type="SAM" id="MobiDB-lite"/>
    </source>
</evidence>
<gene>
    <name evidence="2" type="ORF">RSOLAG1IB_05745</name>
</gene>
<reference evidence="2 3" key="1">
    <citation type="submission" date="2014-11" db="EMBL/GenBank/DDBJ databases">
        <authorList>
            <person name="Wibberg Daniel"/>
        </authorList>
    </citation>
    <scope>NUCLEOTIDE SEQUENCE [LARGE SCALE GENOMIC DNA]</scope>
    <source>
        <strain evidence="2">Rhizoctonia solani AG1-IB 7/3/14</strain>
    </source>
</reference>
<organism evidence="2 3">
    <name type="scientific">Thanatephorus cucumeris (strain AG1-IB / isolate 7/3/14)</name>
    <name type="common">Lettuce bottom rot fungus</name>
    <name type="synonym">Rhizoctonia solani</name>
    <dbReference type="NCBI Taxonomy" id="1108050"/>
    <lineage>
        <taxon>Eukaryota</taxon>
        <taxon>Fungi</taxon>
        <taxon>Dikarya</taxon>
        <taxon>Basidiomycota</taxon>
        <taxon>Agaricomycotina</taxon>
        <taxon>Agaricomycetes</taxon>
        <taxon>Cantharellales</taxon>
        <taxon>Ceratobasidiaceae</taxon>
        <taxon>Rhizoctonia</taxon>
        <taxon>Rhizoctonia solani AG-1</taxon>
    </lineage>
</organism>
<dbReference type="OrthoDB" id="3193448at2759"/>
<keyword evidence="3" id="KW-1185">Reference proteome</keyword>
<feature type="compositionally biased region" description="Polar residues" evidence="1">
    <location>
        <begin position="295"/>
        <end position="308"/>
    </location>
</feature>